<name>A0A7Y4IN73_MYXXA</name>
<reference evidence="3 4" key="1">
    <citation type="submission" date="2020-05" db="EMBL/GenBank/DDBJ databases">
        <authorList>
            <person name="Whitworth D."/>
        </authorList>
    </citation>
    <scope>NUCLEOTIDE SEQUENCE [LARGE SCALE GENOMIC DNA]</scope>
    <source>
        <strain evidence="3 4">AM005</strain>
    </source>
</reference>
<feature type="region of interest" description="Disordered" evidence="1">
    <location>
        <begin position="1"/>
        <end position="90"/>
    </location>
</feature>
<keyword evidence="2" id="KW-1133">Transmembrane helix</keyword>
<feature type="transmembrane region" description="Helical" evidence="2">
    <location>
        <begin position="103"/>
        <end position="126"/>
    </location>
</feature>
<dbReference type="RefSeq" id="WP_171444234.1">
    <property type="nucleotide sequence ID" value="NZ_JABFNS010000132.1"/>
</dbReference>
<organism evidence="3 4">
    <name type="scientific">Myxococcus xanthus</name>
    <dbReference type="NCBI Taxonomy" id="34"/>
    <lineage>
        <taxon>Bacteria</taxon>
        <taxon>Pseudomonadati</taxon>
        <taxon>Myxococcota</taxon>
        <taxon>Myxococcia</taxon>
        <taxon>Myxococcales</taxon>
        <taxon>Cystobacterineae</taxon>
        <taxon>Myxococcaceae</taxon>
        <taxon>Myxococcus</taxon>
    </lineage>
</organism>
<protein>
    <submittedName>
        <fullName evidence="3">Uncharacterized protein</fullName>
    </submittedName>
</protein>
<evidence type="ECO:0000313" key="3">
    <source>
        <dbReference type="EMBL" id="NOJ82329.1"/>
    </source>
</evidence>
<evidence type="ECO:0000256" key="1">
    <source>
        <dbReference type="SAM" id="MobiDB-lite"/>
    </source>
</evidence>
<feature type="compositionally biased region" description="Acidic residues" evidence="1">
    <location>
        <begin position="62"/>
        <end position="75"/>
    </location>
</feature>
<keyword evidence="2" id="KW-0472">Membrane</keyword>
<evidence type="ECO:0000256" key="2">
    <source>
        <dbReference type="SAM" id="Phobius"/>
    </source>
</evidence>
<evidence type="ECO:0000313" key="4">
    <source>
        <dbReference type="Proteomes" id="UP000533080"/>
    </source>
</evidence>
<proteinExistence type="predicted"/>
<comment type="caution">
    <text evidence="3">The sequence shown here is derived from an EMBL/GenBank/DDBJ whole genome shotgun (WGS) entry which is preliminary data.</text>
</comment>
<accession>A0A7Y4IN73</accession>
<gene>
    <name evidence="3" type="ORF">HNV28_29060</name>
</gene>
<dbReference type="AlphaFoldDB" id="A0A7Y4IN73"/>
<dbReference type="Proteomes" id="UP000533080">
    <property type="component" value="Unassembled WGS sequence"/>
</dbReference>
<keyword evidence="2" id="KW-0812">Transmembrane</keyword>
<sequence>MGTRKTTGTTSDQEKASPDKQSVEDADQPESAQEKASPGEQSVEDADQPESAQEKASPGEQSVEDADQPEEEDIESLLRQSSGSLSIRERPGLRVHPDKIRMMIARGLLIILGGIVLFSFVFLFAFTQSYRVYSPAPVRPFATPLCQGSCRLG</sequence>
<dbReference type="EMBL" id="JABFNT010000123">
    <property type="protein sequence ID" value="NOJ82329.1"/>
    <property type="molecule type" value="Genomic_DNA"/>
</dbReference>
<feature type="compositionally biased region" description="Polar residues" evidence="1">
    <location>
        <begin position="1"/>
        <end position="11"/>
    </location>
</feature>
<feature type="compositionally biased region" description="Basic and acidic residues" evidence="1">
    <location>
        <begin position="12"/>
        <end position="23"/>
    </location>
</feature>